<dbReference type="Pfam" id="PF01041">
    <property type="entry name" value="DegT_DnrJ_EryC1"/>
    <property type="match status" value="1"/>
</dbReference>
<comment type="caution">
    <text evidence="4">The sequence shown here is derived from an EMBL/GenBank/DDBJ whole genome shotgun (WGS) entry which is preliminary data.</text>
</comment>
<keyword evidence="2 3" id="KW-0663">Pyridoxal phosphate</keyword>
<comment type="similarity">
    <text evidence="3">Belongs to the DegT/DnrJ/EryC1 family.</text>
</comment>
<dbReference type="Gene3D" id="3.90.1150.10">
    <property type="entry name" value="Aspartate Aminotransferase, domain 1"/>
    <property type="match status" value="1"/>
</dbReference>
<keyword evidence="5" id="KW-1185">Reference proteome</keyword>
<dbReference type="PANTHER" id="PTHR30244:SF39">
    <property type="entry name" value="BLR3650 PROTEIN"/>
    <property type="match status" value="1"/>
</dbReference>
<dbReference type="Gene3D" id="3.40.640.10">
    <property type="entry name" value="Type I PLP-dependent aspartate aminotransferase-like (Major domain)"/>
    <property type="match status" value="1"/>
</dbReference>
<dbReference type="PANTHER" id="PTHR30244">
    <property type="entry name" value="TRANSAMINASE"/>
    <property type="match status" value="1"/>
</dbReference>
<feature type="active site" description="Proton acceptor" evidence="1">
    <location>
        <position position="208"/>
    </location>
</feature>
<protein>
    <submittedName>
        <fullName evidence="4">dTDP-4-amino-4,6-dideoxygalactose transaminase</fullName>
    </submittedName>
</protein>
<evidence type="ECO:0000256" key="3">
    <source>
        <dbReference type="RuleBase" id="RU004508"/>
    </source>
</evidence>
<reference evidence="4 5" key="1">
    <citation type="submission" date="2018-08" db="EMBL/GenBank/DDBJ databases">
        <title>Genomic Encyclopedia of Type Strains, Phase IV (KMG-IV): sequencing the most valuable type-strain genomes for metagenomic binning, comparative biology and taxonomic classification.</title>
        <authorList>
            <person name="Goeker M."/>
        </authorList>
    </citation>
    <scope>NUCLEOTIDE SEQUENCE [LARGE SCALE GENOMIC DNA]</scope>
    <source>
        <strain evidence="4 5">DSM 23923</strain>
    </source>
</reference>
<dbReference type="AlphaFoldDB" id="A0A347ZRF8"/>
<dbReference type="Proteomes" id="UP000256388">
    <property type="component" value="Unassembled WGS sequence"/>
</dbReference>
<dbReference type="InterPro" id="IPR015424">
    <property type="entry name" value="PyrdxlP-dep_Trfase"/>
</dbReference>
<organism evidence="4 5">
    <name type="scientific">Pelolinea submarina</name>
    <dbReference type="NCBI Taxonomy" id="913107"/>
    <lineage>
        <taxon>Bacteria</taxon>
        <taxon>Bacillati</taxon>
        <taxon>Chloroflexota</taxon>
        <taxon>Anaerolineae</taxon>
        <taxon>Anaerolineales</taxon>
        <taxon>Anaerolineaceae</taxon>
        <taxon>Pelolinea</taxon>
    </lineage>
</organism>
<evidence type="ECO:0000256" key="2">
    <source>
        <dbReference type="PIRSR" id="PIRSR000390-2"/>
    </source>
</evidence>
<dbReference type="GO" id="GO:0030170">
    <property type="term" value="F:pyridoxal phosphate binding"/>
    <property type="evidence" value="ECO:0007669"/>
    <property type="project" value="TreeGrafter"/>
</dbReference>
<evidence type="ECO:0000256" key="1">
    <source>
        <dbReference type="PIRSR" id="PIRSR000390-1"/>
    </source>
</evidence>
<evidence type="ECO:0000313" key="4">
    <source>
        <dbReference type="EMBL" id="REG11556.1"/>
    </source>
</evidence>
<dbReference type="InterPro" id="IPR000653">
    <property type="entry name" value="DegT/StrS_aminotransferase"/>
</dbReference>
<feature type="modified residue" description="N6-(pyridoxal phosphate)lysine" evidence="2">
    <location>
        <position position="208"/>
    </location>
</feature>
<dbReference type="GO" id="GO:0008483">
    <property type="term" value="F:transaminase activity"/>
    <property type="evidence" value="ECO:0007669"/>
    <property type="project" value="TreeGrafter"/>
</dbReference>
<dbReference type="CDD" id="cd00616">
    <property type="entry name" value="AHBA_syn"/>
    <property type="match status" value="1"/>
</dbReference>
<name>A0A347ZRF8_9CHLR</name>
<dbReference type="EMBL" id="QUMS01000001">
    <property type="protein sequence ID" value="REG11556.1"/>
    <property type="molecule type" value="Genomic_DNA"/>
</dbReference>
<dbReference type="SUPFAM" id="SSF53383">
    <property type="entry name" value="PLP-dependent transferases"/>
    <property type="match status" value="1"/>
</dbReference>
<dbReference type="GO" id="GO:0000271">
    <property type="term" value="P:polysaccharide biosynthetic process"/>
    <property type="evidence" value="ECO:0007669"/>
    <property type="project" value="TreeGrafter"/>
</dbReference>
<sequence>MANPKYLVPMSSPEIDDSDRQAVQEVLQTTSLSIGPRVVAFEQAICAYSGAQHGIAVSSGTSGLHLCIRAAGIQPGDMVITTPFSFVSSTNVILFEQAIPVFVDVDPKSGNIDVEKLAEAAADLSSADEKRMRKWLPRTGAEKPGKLRAILAVDVFGQPADFDAIRKIADQYNLILIEDSCEALGAEYKGRKAGLMGDYGVFAFYPNKQITTGEGGIIVTNDAQAADYMASLRNQGRAQGDTWLQHTNLGYNYRMDEMSAALGLSQMKRIDNLIEKRNQVAQYYNQRLAAVNGIELPYVGPDTTRMSWFVYVIRVSPKIDRDHFAAALDEAGIPVRPYFIPIHLQPYLAEKFGYRAGDYPITEDLGRRGLALPFSGVMTEEQVDLVCRILAECAENG</sequence>
<evidence type="ECO:0000313" key="5">
    <source>
        <dbReference type="Proteomes" id="UP000256388"/>
    </source>
</evidence>
<gene>
    <name evidence="4" type="ORF">DFR64_1448</name>
</gene>
<proteinExistence type="inferred from homology"/>
<dbReference type="RefSeq" id="WP_116224681.1">
    <property type="nucleotide sequence ID" value="NZ_AP018437.1"/>
</dbReference>
<dbReference type="InterPro" id="IPR015422">
    <property type="entry name" value="PyrdxlP-dep_Trfase_small"/>
</dbReference>
<dbReference type="InterPro" id="IPR015421">
    <property type="entry name" value="PyrdxlP-dep_Trfase_major"/>
</dbReference>
<dbReference type="OrthoDB" id="9810913at2"/>
<accession>A0A347ZRF8</accession>
<dbReference type="PIRSF" id="PIRSF000390">
    <property type="entry name" value="PLP_StrS"/>
    <property type="match status" value="1"/>
</dbReference>